<protein>
    <submittedName>
        <fullName evidence="4">Cell wall integrity and stress response protein 1</fullName>
    </submittedName>
</protein>
<keyword evidence="2" id="KW-0472">Membrane</keyword>
<dbReference type="AlphaFoldDB" id="A0A261F196"/>
<keyword evidence="2" id="KW-0812">Transmembrane</keyword>
<organism evidence="4 5">
    <name type="scientific">Pseudoscardovia suis</name>
    <dbReference type="NCBI Taxonomy" id="987063"/>
    <lineage>
        <taxon>Bacteria</taxon>
        <taxon>Bacillati</taxon>
        <taxon>Actinomycetota</taxon>
        <taxon>Actinomycetes</taxon>
        <taxon>Bifidobacteriales</taxon>
        <taxon>Bifidobacteriaceae</taxon>
        <taxon>Pseudoscardovia</taxon>
    </lineage>
</organism>
<evidence type="ECO:0000256" key="1">
    <source>
        <dbReference type="SAM" id="MobiDB-lite"/>
    </source>
</evidence>
<feature type="region of interest" description="Disordered" evidence="1">
    <location>
        <begin position="73"/>
        <end position="135"/>
    </location>
</feature>
<dbReference type="EMBL" id="MWWQ01000005">
    <property type="protein sequence ID" value="OZG52890.1"/>
    <property type="molecule type" value="Genomic_DNA"/>
</dbReference>
<feature type="region of interest" description="Disordered" evidence="1">
    <location>
        <begin position="1"/>
        <end position="21"/>
    </location>
</feature>
<evidence type="ECO:0000256" key="2">
    <source>
        <dbReference type="SAM" id="Phobius"/>
    </source>
</evidence>
<feature type="domain" description="LytR/CpsA/Psr regulator C-terminal" evidence="3">
    <location>
        <begin position="142"/>
        <end position="224"/>
    </location>
</feature>
<comment type="caution">
    <text evidence="4">The sequence shown here is derived from an EMBL/GenBank/DDBJ whole genome shotgun (WGS) entry which is preliminary data.</text>
</comment>
<feature type="compositionally biased region" description="Basic and acidic residues" evidence="1">
    <location>
        <begin position="1"/>
        <end position="10"/>
    </location>
</feature>
<dbReference type="Pfam" id="PF13399">
    <property type="entry name" value="LytR_C"/>
    <property type="match status" value="1"/>
</dbReference>
<evidence type="ECO:0000313" key="4">
    <source>
        <dbReference type="EMBL" id="OZG52890.1"/>
    </source>
</evidence>
<proteinExistence type="predicted"/>
<evidence type="ECO:0000313" key="5">
    <source>
        <dbReference type="Proteomes" id="UP000216454"/>
    </source>
</evidence>
<reference evidence="4 5" key="1">
    <citation type="journal article" date="2017" name="BMC Genomics">
        <title>Comparative genomic and phylogenomic analyses of the Bifidobacteriaceae family.</title>
        <authorList>
            <person name="Lugli G.A."/>
            <person name="Milani C."/>
            <person name="Turroni F."/>
            <person name="Duranti S."/>
            <person name="Mancabelli L."/>
            <person name="Mangifesta M."/>
            <person name="Ferrario C."/>
            <person name="Modesto M."/>
            <person name="Mattarelli P."/>
            <person name="Jiri K."/>
            <person name="van Sinderen D."/>
            <person name="Ventura M."/>
        </authorList>
    </citation>
    <scope>NUCLEOTIDE SEQUENCE [LARGE SCALE GENOMIC DNA]</scope>
    <source>
        <strain evidence="4 5">DSM 24744</strain>
    </source>
</reference>
<dbReference type="Gene3D" id="3.30.70.2390">
    <property type="match status" value="1"/>
</dbReference>
<keyword evidence="5" id="KW-1185">Reference proteome</keyword>
<evidence type="ECO:0000259" key="3">
    <source>
        <dbReference type="Pfam" id="PF13399"/>
    </source>
</evidence>
<feature type="transmembrane region" description="Helical" evidence="2">
    <location>
        <begin position="34"/>
        <end position="55"/>
    </location>
</feature>
<gene>
    <name evidence="4" type="ORF">PSSU_0508</name>
</gene>
<dbReference type="Proteomes" id="UP000216454">
    <property type="component" value="Unassembled WGS sequence"/>
</dbReference>
<dbReference type="InterPro" id="IPR027381">
    <property type="entry name" value="LytR/CpsA/Psr_C"/>
</dbReference>
<keyword evidence="2" id="KW-1133">Transmembrane helix</keyword>
<dbReference type="RefSeq" id="WP_094690812.1">
    <property type="nucleotide sequence ID" value="NZ_MWWQ01000005.1"/>
</dbReference>
<dbReference type="OrthoDB" id="3242784at2"/>
<accession>A0A261F196</accession>
<name>A0A261F196_9BIFI</name>
<sequence>MTDNEHKYPADEFDNPPSGPIGMHRGNRSLAVRIVPYLVTIVIAVLLGALAWAFFSGAFNSRTDASVAQSSSTAAESSSSASAVDTASSSSSDASSTDASSADASSTESSADATASSDSSSSAEESPSESSSSSAAANTAAQIVVYNGSGVTGAAASNAQTLENNGYTNVTATNPADYNSLPSATTVWYRTDADLATAQDVAAKLGVSQVVQAGNISSDVAVVLR</sequence>